<organism evidence="2 3">
    <name type="scientific">Vespula pensylvanica</name>
    <name type="common">Western yellow jacket</name>
    <name type="synonym">Wasp</name>
    <dbReference type="NCBI Taxonomy" id="30213"/>
    <lineage>
        <taxon>Eukaryota</taxon>
        <taxon>Metazoa</taxon>
        <taxon>Ecdysozoa</taxon>
        <taxon>Arthropoda</taxon>
        <taxon>Hexapoda</taxon>
        <taxon>Insecta</taxon>
        <taxon>Pterygota</taxon>
        <taxon>Neoptera</taxon>
        <taxon>Endopterygota</taxon>
        <taxon>Hymenoptera</taxon>
        <taxon>Apocrita</taxon>
        <taxon>Aculeata</taxon>
        <taxon>Vespoidea</taxon>
        <taxon>Vespidae</taxon>
        <taxon>Vespinae</taxon>
        <taxon>Vespula</taxon>
    </lineage>
</organism>
<evidence type="ECO:0000313" key="2">
    <source>
        <dbReference type="EMBL" id="KAF7435667.1"/>
    </source>
</evidence>
<accession>A0A834UFH7</accession>
<comment type="caution">
    <text evidence="2">The sequence shown here is derived from an EMBL/GenBank/DDBJ whole genome shotgun (WGS) entry which is preliminary data.</text>
</comment>
<reference evidence="2" key="1">
    <citation type="journal article" date="2020" name="G3 (Bethesda)">
        <title>High-Quality Assemblies for Three Invasive Social Wasps from the &lt;i&gt;Vespula&lt;/i&gt; Genus.</title>
        <authorList>
            <person name="Harrop T.W.R."/>
            <person name="Guhlin J."/>
            <person name="McLaughlin G.M."/>
            <person name="Permina E."/>
            <person name="Stockwell P."/>
            <person name="Gilligan J."/>
            <person name="Le Lec M.F."/>
            <person name="Gruber M.A.M."/>
            <person name="Quinn O."/>
            <person name="Lovegrove M."/>
            <person name="Duncan E.J."/>
            <person name="Remnant E.J."/>
            <person name="Van Eeckhoven J."/>
            <person name="Graham B."/>
            <person name="Knapp R.A."/>
            <person name="Langford K.W."/>
            <person name="Kronenberg Z."/>
            <person name="Press M.O."/>
            <person name="Eacker S.M."/>
            <person name="Wilson-Rankin E.E."/>
            <person name="Purcell J."/>
            <person name="Lester P.J."/>
            <person name="Dearden P.K."/>
        </authorList>
    </citation>
    <scope>NUCLEOTIDE SEQUENCE</scope>
    <source>
        <strain evidence="2">Volc-1</strain>
    </source>
</reference>
<dbReference type="Proteomes" id="UP000600918">
    <property type="component" value="Unassembled WGS sequence"/>
</dbReference>
<evidence type="ECO:0000313" key="3">
    <source>
        <dbReference type="Proteomes" id="UP000600918"/>
    </source>
</evidence>
<proteinExistence type="predicted"/>
<evidence type="ECO:0000256" key="1">
    <source>
        <dbReference type="SAM" id="MobiDB-lite"/>
    </source>
</evidence>
<gene>
    <name evidence="2" type="ORF">H0235_003858</name>
</gene>
<dbReference type="EMBL" id="JACSDY010000002">
    <property type="protein sequence ID" value="KAF7435667.1"/>
    <property type="molecule type" value="Genomic_DNA"/>
</dbReference>
<sequence length="93" mass="10233">MSTPLFVEFKRQPDGIANIEFSSGENQASCEFVPRATGLPDNPKEKKESRGRGGKMGKRDGNEVTQEKREMSASRICNKGGCDVKNRVEGQSL</sequence>
<keyword evidence="3" id="KW-1185">Reference proteome</keyword>
<dbReference type="AlphaFoldDB" id="A0A834UFH7"/>
<feature type="region of interest" description="Disordered" evidence="1">
    <location>
        <begin position="34"/>
        <end position="73"/>
    </location>
</feature>
<name>A0A834UFH7_VESPE</name>
<feature type="compositionally biased region" description="Basic and acidic residues" evidence="1">
    <location>
        <begin position="42"/>
        <end position="72"/>
    </location>
</feature>
<protein>
    <submittedName>
        <fullName evidence="2">Uncharacterized protein</fullName>
    </submittedName>
</protein>